<dbReference type="EMBL" id="JAMTCD010000003">
    <property type="protein sequence ID" value="MCT7940836.1"/>
    <property type="molecule type" value="Genomic_DNA"/>
</dbReference>
<accession>A0A9X2WK28</accession>
<organism evidence="1 2">
    <name type="scientific">Shewanella holmiensis</name>
    <dbReference type="NCBI Taxonomy" id="2952222"/>
    <lineage>
        <taxon>Bacteria</taxon>
        <taxon>Pseudomonadati</taxon>
        <taxon>Pseudomonadota</taxon>
        <taxon>Gammaproteobacteria</taxon>
        <taxon>Alteromonadales</taxon>
        <taxon>Shewanellaceae</taxon>
        <taxon>Shewanella</taxon>
    </lineage>
</organism>
<keyword evidence="2" id="KW-1185">Reference proteome</keyword>
<comment type="caution">
    <text evidence="1">The sequence shown here is derived from an EMBL/GenBank/DDBJ whole genome shotgun (WGS) entry which is preliminary data.</text>
</comment>
<sequence length="395" mass="45758">MLKKMAKIIGYSVLSLTFVFVVLFASALYINSQDRFLSVNSQQLEKWAQLAEKDVEHISEADNAFKFSQQIVGTQLAPITLPLTEDDNLVLRQYKQACYQSSIEQCQTFIAKNLSQIQLMVQNHAELIAQYHQLMTLPVWHENIDVSVERPQLNFAALFEIQQITEINALLSSRPDSPSIINDFLNDDYRFWHNVFHSSSYLITYSLAGNRMKSNLERGVKLLSLEDADKGTYPISWTLDNELSVESIQRVFAGEYIFGKRVMNTLLENSYQLTDFEFYSQWILGHFFKINDSLNINSEVLLAQYQKVMLEKQSLDNKISNTDINAKFKTIDDELMQKFSYCQMDTTIEQLWALQYNPIGKMLSCSPPYIDKYFDIVQDIKKLQQQSTNLRVSLK</sequence>
<proteinExistence type="predicted"/>
<protein>
    <submittedName>
        <fullName evidence="1">Uncharacterized protein</fullName>
    </submittedName>
</protein>
<dbReference type="RefSeq" id="WP_261297277.1">
    <property type="nucleotide sequence ID" value="NZ_JAMTCD010000003.1"/>
</dbReference>
<name>A0A9X2WK28_9GAMM</name>
<evidence type="ECO:0000313" key="1">
    <source>
        <dbReference type="EMBL" id="MCT7940836.1"/>
    </source>
</evidence>
<gene>
    <name evidence="1" type="ORF">NE535_03350</name>
</gene>
<evidence type="ECO:0000313" key="2">
    <source>
        <dbReference type="Proteomes" id="UP001155546"/>
    </source>
</evidence>
<dbReference type="Proteomes" id="UP001155546">
    <property type="component" value="Unassembled WGS sequence"/>
</dbReference>
<dbReference type="AlphaFoldDB" id="A0A9X2WK28"/>
<reference evidence="1" key="1">
    <citation type="journal article" date="2023" name="Int. J. Syst. Evol. Microbiol.">
        <title>&lt;i&gt;Shewanella septentrionalis&lt;/i&gt; sp. nov. and &lt;i&gt;Shewanella holmiensis&lt;/i&gt; sp. nov., isolated from Baltic Sea water and sediments.</title>
        <authorList>
            <person name="Martin-Rodriguez A.J."/>
            <person name="Thorell K."/>
            <person name="Joffre E."/>
            <person name="Jensie-Markopoulos S."/>
            <person name="Moore E.R.B."/>
            <person name="Sjoling A."/>
        </authorList>
    </citation>
    <scope>NUCLEOTIDE SEQUENCE</scope>
    <source>
        <strain evidence="1">SP1S2-7</strain>
    </source>
</reference>